<accession>A0A090YCM5</accession>
<dbReference type="PANTHER" id="PTHR43415">
    <property type="entry name" value="SPERMIDINE N(1)-ACETYLTRANSFERASE"/>
    <property type="match status" value="1"/>
</dbReference>
<dbReference type="GO" id="GO:0016747">
    <property type="term" value="F:acyltransferase activity, transferring groups other than amino-acyl groups"/>
    <property type="evidence" value="ECO:0007669"/>
    <property type="project" value="InterPro"/>
</dbReference>
<keyword evidence="2" id="KW-0808">Transferase</keyword>
<evidence type="ECO:0000259" key="1">
    <source>
        <dbReference type="PROSITE" id="PS51186"/>
    </source>
</evidence>
<dbReference type="EMBL" id="JMQA01000041">
    <property type="protein sequence ID" value="KFM95946.1"/>
    <property type="molecule type" value="Genomic_DNA"/>
</dbReference>
<dbReference type="HOGENOM" id="CLU_013985_3_2_9"/>
<dbReference type="Proteomes" id="UP000029278">
    <property type="component" value="Unassembled WGS sequence"/>
</dbReference>
<dbReference type="PANTHER" id="PTHR43415:SF3">
    <property type="entry name" value="GNAT-FAMILY ACETYLTRANSFERASE"/>
    <property type="match status" value="1"/>
</dbReference>
<dbReference type="PATRIC" id="fig|44252.3.peg.5031"/>
<sequence length="170" mass="19623">MKIDFPVSDKLHLRLTTPGDIEFVLAAEQDEQNRQFITSWTKERHLQALDQKDCLHLIIEDESRRQVGFAMLFGIESSNHNIELRRIVIVDKGKGYGKEALELVKTLVFTGLGAHRLWLDVKDFNLRAQHVYEAAGLQIEGKLRECVKAGDRYDSLFVMGMLDREFFGWS</sequence>
<dbReference type="RefSeq" id="WP_036623795.1">
    <property type="nucleotide sequence ID" value="NZ_BGML01000008.1"/>
</dbReference>
<gene>
    <name evidence="2" type="ORF">DJ90_2162</name>
    <name evidence="3" type="ORF">GNQ08_17060</name>
</gene>
<dbReference type="PROSITE" id="PS51186">
    <property type="entry name" value="GNAT"/>
    <property type="match status" value="1"/>
</dbReference>
<dbReference type="Pfam" id="PF13302">
    <property type="entry name" value="Acetyltransf_3"/>
    <property type="match status" value="1"/>
</dbReference>
<name>A0A090YCM5_PAEMA</name>
<dbReference type="AlphaFoldDB" id="A0A090YCM5"/>
<proteinExistence type="predicted"/>
<dbReference type="STRING" id="44252.DJ90_2162"/>
<feature type="domain" description="N-acetyltransferase" evidence="1">
    <location>
        <begin position="11"/>
        <end position="164"/>
    </location>
</feature>
<dbReference type="GeneID" id="77007807"/>
<evidence type="ECO:0000313" key="2">
    <source>
        <dbReference type="EMBL" id="KFM95946.1"/>
    </source>
</evidence>
<reference evidence="2 4" key="1">
    <citation type="submission" date="2014-04" db="EMBL/GenBank/DDBJ databases">
        <authorList>
            <person name="Bishop-Lilly K.A."/>
            <person name="Broomall S.M."/>
            <person name="Chain P.S."/>
            <person name="Chertkov O."/>
            <person name="Coyne S.R."/>
            <person name="Daligault H.E."/>
            <person name="Davenport K.W."/>
            <person name="Erkkila T."/>
            <person name="Frey K.G."/>
            <person name="Gibbons H.S."/>
            <person name="Gu W."/>
            <person name="Jaissle J."/>
            <person name="Johnson S.L."/>
            <person name="Koroleva G.I."/>
            <person name="Ladner J.T."/>
            <person name="Lo C.-C."/>
            <person name="Minogue T.D."/>
            <person name="Munk C."/>
            <person name="Palacios G.F."/>
            <person name="Redden C.L."/>
            <person name="Rosenzweig C.N."/>
            <person name="Scholz M.B."/>
            <person name="Teshima H."/>
            <person name="Xu Y."/>
        </authorList>
    </citation>
    <scope>NUCLEOTIDE SEQUENCE [LARGE SCALE GENOMIC DNA]</scope>
    <source>
        <strain evidence="2 4">8244</strain>
    </source>
</reference>
<dbReference type="EMBL" id="WNZZ01000012">
    <property type="protein sequence ID" value="MUG24100.1"/>
    <property type="molecule type" value="Genomic_DNA"/>
</dbReference>
<evidence type="ECO:0000313" key="5">
    <source>
        <dbReference type="Proteomes" id="UP000442469"/>
    </source>
</evidence>
<comment type="caution">
    <text evidence="2">The sequence shown here is derived from an EMBL/GenBank/DDBJ whole genome shotgun (WGS) entry which is preliminary data.</text>
</comment>
<protein>
    <submittedName>
        <fullName evidence="2">Acetyltransferase family protein</fullName>
    </submittedName>
    <submittedName>
        <fullName evidence="3">GNAT family N-acetyltransferase</fullName>
    </submittedName>
</protein>
<keyword evidence="4" id="KW-1185">Reference proteome</keyword>
<dbReference type="InterPro" id="IPR000182">
    <property type="entry name" value="GNAT_dom"/>
</dbReference>
<dbReference type="Proteomes" id="UP000442469">
    <property type="component" value="Unassembled WGS sequence"/>
</dbReference>
<dbReference type="Gene3D" id="3.40.630.30">
    <property type="match status" value="1"/>
</dbReference>
<organism evidence="2 4">
    <name type="scientific">Paenibacillus macerans</name>
    <name type="common">Bacillus macerans</name>
    <dbReference type="NCBI Taxonomy" id="44252"/>
    <lineage>
        <taxon>Bacteria</taxon>
        <taxon>Bacillati</taxon>
        <taxon>Bacillota</taxon>
        <taxon>Bacilli</taxon>
        <taxon>Bacillales</taxon>
        <taxon>Paenibacillaceae</taxon>
        <taxon>Paenibacillus</taxon>
    </lineage>
</organism>
<evidence type="ECO:0000313" key="3">
    <source>
        <dbReference type="EMBL" id="MUG24100.1"/>
    </source>
</evidence>
<reference evidence="3 5" key="2">
    <citation type="submission" date="2019-11" db="EMBL/GenBank/DDBJ databases">
        <title>Draft genome sequences of five Paenibacillus species of dairy origin.</title>
        <authorList>
            <person name="Olajide A.M."/>
            <person name="Chen S."/>
            <person name="Lapointe G."/>
        </authorList>
    </citation>
    <scope>NUCLEOTIDE SEQUENCE [LARGE SCALE GENOMIC DNA]</scope>
    <source>
        <strain evidence="3 5">3CT49</strain>
    </source>
</reference>
<evidence type="ECO:0000313" key="4">
    <source>
        <dbReference type="Proteomes" id="UP000029278"/>
    </source>
</evidence>
<dbReference type="SUPFAM" id="SSF55729">
    <property type="entry name" value="Acyl-CoA N-acyltransferases (Nat)"/>
    <property type="match status" value="1"/>
</dbReference>
<dbReference type="OrthoDB" id="9795206at2"/>
<dbReference type="InterPro" id="IPR016181">
    <property type="entry name" value="Acyl_CoA_acyltransferase"/>
</dbReference>